<evidence type="ECO:0000313" key="3">
    <source>
        <dbReference type="Proteomes" id="UP000001514"/>
    </source>
</evidence>
<reference evidence="2 3" key="1">
    <citation type="journal article" date="2011" name="Science">
        <title>The Selaginella genome identifies genetic changes associated with the evolution of vascular plants.</title>
        <authorList>
            <person name="Banks J.A."/>
            <person name="Nishiyama T."/>
            <person name="Hasebe M."/>
            <person name="Bowman J.L."/>
            <person name="Gribskov M."/>
            <person name="dePamphilis C."/>
            <person name="Albert V.A."/>
            <person name="Aono N."/>
            <person name="Aoyama T."/>
            <person name="Ambrose B.A."/>
            <person name="Ashton N.W."/>
            <person name="Axtell M.J."/>
            <person name="Barker E."/>
            <person name="Barker M.S."/>
            <person name="Bennetzen J.L."/>
            <person name="Bonawitz N.D."/>
            <person name="Chapple C."/>
            <person name="Cheng C."/>
            <person name="Correa L.G."/>
            <person name="Dacre M."/>
            <person name="DeBarry J."/>
            <person name="Dreyer I."/>
            <person name="Elias M."/>
            <person name="Engstrom E.M."/>
            <person name="Estelle M."/>
            <person name="Feng L."/>
            <person name="Finet C."/>
            <person name="Floyd S.K."/>
            <person name="Frommer W.B."/>
            <person name="Fujita T."/>
            <person name="Gramzow L."/>
            <person name="Gutensohn M."/>
            <person name="Harholt J."/>
            <person name="Hattori M."/>
            <person name="Heyl A."/>
            <person name="Hirai T."/>
            <person name="Hiwatashi Y."/>
            <person name="Ishikawa M."/>
            <person name="Iwata M."/>
            <person name="Karol K.G."/>
            <person name="Koehler B."/>
            <person name="Kolukisaoglu U."/>
            <person name="Kubo M."/>
            <person name="Kurata T."/>
            <person name="Lalonde S."/>
            <person name="Li K."/>
            <person name="Li Y."/>
            <person name="Litt A."/>
            <person name="Lyons E."/>
            <person name="Manning G."/>
            <person name="Maruyama T."/>
            <person name="Michael T.P."/>
            <person name="Mikami K."/>
            <person name="Miyazaki S."/>
            <person name="Morinaga S."/>
            <person name="Murata T."/>
            <person name="Mueller-Roeber B."/>
            <person name="Nelson D.R."/>
            <person name="Obara M."/>
            <person name="Oguri Y."/>
            <person name="Olmstead R.G."/>
            <person name="Onodera N."/>
            <person name="Petersen B.L."/>
            <person name="Pils B."/>
            <person name="Prigge M."/>
            <person name="Rensing S.A."/>
            <person name="Riano-Pachon D.M."/>
            <person name="Roberts A.W."/>
            <person name="Sato Y."/>
            <person name="Scheller H.V."/>
            <person name="Schulz B."/>
            <person name="Schulz C."/>
            <person name="Shakirov E.V."/>
            <person name="Shibagaki N."/>
            <person name="Shinohara N."/>
            <person name="Shippen D.E."/>
            <person name="Soerensen I."/>
            <person name="Sotooka R."/>
            <person name="Sugimoto N."/>
            <person name="Sugita M."/>
            <person name="Sumikawa N."/>
            <person name="Tanurdzic M."/>
            <person name="Theissen G."/>
            <person name="Ulvskov P."/>
            <person name="Wakazuki S."/>
            <person name="Weng J.K."/>
            <person name="Willats W.W."/>
            <person name="Wipf D."/>
            <person name="Wolf P.G."/>
            <person name="Yang L."/>
            <person name="Zimmer A.D."/>
            <person name="Zhu Q."/>
            <person name="Mitros T."/>
            <person name="Hellsten U."/>
            <person name="Loque D."/>
            <person name="Otillar R."/>
            <person name="Salamov A."/>
            <person name="Schmutz J."/>
            <person name="Shapiro H."/>
            <person name="Lindquist E."/>
            <person name="Lucas S."/>
            <person name="Rokhsar D."/>
            <person name="Grigoriev I.V."/>
        </authorList>
    </citation>
    <scope>NUCLEOTIDE SEQUENCE [LARGE SCALE GENOMIC DNA]</scope>
</reference>
<dbReference type="KEGG" id="smo:SELMODRAFT_416267"/>
<accession>D8RYR4</accession>
<sequence>MGSRSWPPAPSKWNSWSDYHGATSSGRKKDRLYQSQKFLKTWKEQKEFFKPLLWLEEEELLGRWWKSVTEDEVRSGNSTNSEWLVLQEDRETLASDTPQSSLHSEKEKSEDHPQDAAKRKTGETTDEHSNIISLSVYQF</sequence>
<organism evidence="3">
    <name type="scientific">Selaginella moellendorffii</name>
    <name type="common">Spikemoss</name>
    <dbReference type="NCBI Taxonomy" id="88036"/>
    <lineage>
        <taxon>Eukaryota</taxon>
        <taxon>Viridiplantae</taxon>
        <taxon>Streptophyta</taxon>
        <taxon>Embryophyta</taxon>
        <taxon>Tracheophyta</taxon>
        <taxon>Lycopodiopsida</taxon>
        <taxon>Selaginellales</taxon>
        <taxon>Selaginellaceae</taxon>
        <taxon>Selaginella</taxon>
    </lineage>
</organism>
<name>D8RYR4_SELML</name>
<feature type="region of interest" description="Disordered" evidence="1">
    <location>
        <begin position="1"/>
        <end position="29"/>
    </location>
</feature>
<feature type="compositionally biased region" description="Basic and acidic residues" evidence="1">
    <location>
        <begin position="103"/>
        <end position="129"/>
    </location>
</feature>
<protein>
    <submittedName>
        <fullName evidence="2">Uncharacterized protein</fullName>
    </submittedName>
</protein>
<feature type="region of interest" description="Disordered" evidence="1">
    <location>
        <begin position="93"/>
        <end position="139"/>
    </location>
</feature>
<dbReference type="InParanoid" id="D8RYR4"/>
<dbReference type="Gramene" id="EFJ22617">
    <property type="protein sequence ID" value="EFJ22617"/>
    <property type="gene ID" value="SELMODRAFT_416267"/>
</dbReference>
<proteinExistence type="predicted"/>
<feature type="compositionally biased region" description="Polar residues" evidence="1">
    <location>
        <begin position="130"/>
        <end position="139"/>
    </location>
</feature>
<evidence type="ECO:0000313" key="2">
    <source>
        <dbReference type="EMBL" id="EFJ22617.1"/>
    </source>
</evidence>
<gene>
    <name evidence="2" type="ORF">SELMODRAFT_416267</name>
</gene>
<keyword evidence="3" id="KW-1185">Reference proteome</keyword>
<dbReference type="HOGENOM" id="CLU_1848536_0_0_1"/>
<dbReference type="Proteomes" id="UP000001514">
    <property type="component" value="Unassembled WGS sequence"/>
</dbReference>
<evidence type="ECO:0000256" key="1">
    <source>
        <dbReference type="SAM" id="MobiDB-lite"/>
    </source>
</evidence>
<dbReference type="EMBL" id="GL377595">
    <property type="protein sequence ID" value="EFJ22617.1"/>
    <property type="molecule type" value="Genomic_DNA"/>
</dbReference>
<dbReference type="AlphaFoldDB" id="D8RYR4"/>
<feature type="compositionally biased region" description="Polar residues" evidence="1">
    <location>
        <begin position="12"/>
        <end position="25"/>
    </location>
</feature>